<feature type="domain" description="Serine aminopeptidase S33" evidence="1">
    <location>
        <begin position="53"/>
        <end position="305"/>
    </location>
</feature>
<evidence type="ECO:0000313" key="2">
    <source>
        <dbReference type="EMBL" id="OAH49686.1"/>
    </source>
</evidence>
<dbReference type="AlphaFoldDB" id="A0A177K9I2"/>
<organism evidence="2 3">
    <name type="scientific">Microbacterium oleivorans</name>
    <dbReference type="NCBI Taxonomy" id="273677"/>
    <lineage>
        <taxon>Bacteria</taxon>
        <taxon>Bacillati</taxon>
        <taxon>Actinomycetota</taxon>
        <taxon>Actinomycetes</taxon>
        <taxon>Micrococcales</taxon>
        <taxon>Microbacteriaceae</taxon>
        <taxon>Microbacterium</taxon>
    </lineage>
</organism>
<dbReference type="Proteomes" id="UP000076998">
    <property type="component" value="Unassembled WGS sequence"/>
</dbReference>
<reference evidence="2 3" key="1">
    <citation type="submission" date="2016-02" db="EMBL/GenBank/DDBJ databases">
        <authorList>
            <person name="Wen L."/>
            <person name="He K."/>
            <person name="Yang H."/>
        </authorList>
    </citation>
    <scope>NUCLEOTIDE SEQUENCE [LARGE SCALE GENOMIC DNA]</scope>
    <source>
        <strain evidence="2 3">CD11_3</strain>
    </source>
</reference>
<keyword evidence="2" id="KW-0378">Hydrolase</keyword>
<proteinExistence type="predicted"/>
<dbReference type="Gene3D" id="3.40.50.1820">
    <property type="entry name" value="alpha/beta hydrolase"/>
    <property type="match status" value="1"/>
</dbReference>
<dbReference type="InterPro" id="IPR022742">
    <property type="entry name" value="Hydrolase_4"/>
</dbReference>
<evidence type="ECO:0000259" key="1">
    <source>
        <dbReference type="Pfam" id="PF12146"/>
    </source>
</evidence>
<dbReference type="EMBL" id="LSTV01000003">
    <property type="protein sequence ID" value="OAH49686.1"/>
    <property type="molecule type" value="Genomic_DNA"/>
</dbReference>
<name>A0A177K9I2_9MICO</name>
<dbReference type="RefSeq" id="WP_064002930.1">
    <property type="nucleotide sequence ID" value="NZ_LSTV01000003.1"/>
</dbReference>
<dbReference type="PANTHER" id="PTHR43194">
    <property type="entry name" value="HYDROLASE ALPHA/BETA FOLD FAMILY"/>
    <property type="match status" value="1"/>
</dbReference>
<gene>
    <name evidence="2" type="ORF">AYL44_08785</name>
</gene>
<protein>
    <submittedName>
        <fullName evidence="2">Alpha/beta hydrolase</fullName>
    </submittedName>
</protein>
<dbReference type="SUPFAM" id="SSF53474">
    <property type="entry name" value="alpha/beta-Hydrolases"/>
    <property type="match status" value="1"/>
</dbReference>
<dbReference type="InterPro" id="IPR029058">
    <property type="entry name" value="AB_hydrolase_fold"/>
</dbReference>
<dbReference type="InterPro" id="IPR050228">
    <property type="entry name" value="Carboxylesterase_BioH"/>
</dbReference>
<dbReference type="GO" id="GO:0016787">
    <property type="term" value="F:hydrolase activity"/>
    <property type="evidence" value="ECO:0007669"/>
    <property type="project" value="UniProtKB-KW"/>
</dbReference>
<evidence type="ECO:0000313" key="3">
    <source>
        <dbReference type="Proteomes" id="UP000076998"/>
    </source>
</evidence>
<accession>A0A177K9I2</accession>
<sequence length="341" mass="37549">MSREWETDVLGRPFQSLTLPLGADQEGEVVATLVRLEPPTLARLTGPLRDVDVLYLHGWSDYFFQVELARFWTSHGARFHALDLRKYGRSLRPGQTPGFVTSLEVYDADIATALEAMGHGLEGAPSRRRLVMMGHSTGGLTATLWASRHHGRLAGLVLNSPWLELQIGTLGRQALSPLVQMRARVDPLGAHPVVDLGFYTRAQTEVGALPVRGYRREWRPERGFPTHPGWLAAIVEGHRRVSAGIDVGVPTLVMLSTASTNPFAWNAEMTGSDSVLVVDDIARAATRIGRDITLARIEGGIHDLFLSRPGPREQAYRALERWLTTSAIGRSRGSRRSRASG</sequence>
<dbReference type="Pfam" id="PF12146">
    <property type="entry name" value="Hydrolase_4"/>
    <property type="match status" value="1"/>
</dbReference>
<dbReference type="PANTHER" id="PTHR43194:SF2">
    <property type="entry name" value="PEROXISOMAL MEMBRANE PROTEIN LPX1"/>
    <property type="match status" value="1"/>
</dbReference>
<comment type="caution">
    <text evidence="2">The sequence shown here is derived from an EMBL/GenBank/DDBJ whole genome shotgun (WGS) entry which is preliminary data.</text>
</comment>
<dbReference type="OrthoDB" id="9801217at2"/>